<protein>
    <recommendedName>
        <fullName evidence="11">UDP-glucuronosyltransferase</fullName>
        <ecNumber evidence="11">2.4.1.17</ecNumber>
    </recommendedName>
</protein>
<evidence type="ECO:0000256" key="10">
    <source>
        <dbReference type="RuleBase" id="RU003718"/>
    </source>
</evidence>
<comment type="subcellular location">
    <subcellularLocation>
        <location evidence="1 11">Membrane</location>
        <topology evidence="1 11">Single-pass membrane protein</topology>
    </subcellularLocation>
</comment>
<proteinExistence type="inferred from homology"/>
<dbReference type="InterPro" id="IPR035595">
    <property type="entry name" value="UDP_glycos_trans_CS"/>
</dbReference>
<evidence type="ECO:0000256" key="4">
    <source>
        <dbReference type="ARBA" id="ARBA00022679"/>
    </source>
</evidence>
<evidence type="ECO:0000256" key="8">
    <source>
        <dbReference type="ARBA" id="ARBA00023136"/>
    </source>
</evidence>
<dbReference type="Pfam" id="PF00201">
    <property type="entry name" value="UDPGT"/>
    <property type="match status" value="1"/>
</dbReference>
<evidence type="ECO:0000256" key="9">
    <source>
        <dbReference type="ARBA" id="ARBA00047475"/>
    </source>
</evidence>
<evidence type="ECO:0000256" key="7">
    <source>
        <dbReference type="ARBA" id="ARBA00022989"/>
    </source>
</evidence>
<organism evidence="12 13">
    <name type="scientific">Strongylus vulgaris</name>
    <name type="common">Blood worm</name>
    <dbReference type="NCBI Taxonomy" id="40348"/>
    <lineage>
        <taxon>Eukaryota</taxon>
        <taxon>Metazoa</taxon>
        <taxon>Ecdysozoa</taxon>
        <taxon>Nematoda</taxon>
        <taxon>Chromadorea</taxon>
        <taxon>Rhabditida</taxon>
        <taxon>Rhabditina</taxon>
        <taxon>Rhabditomorpha</taxon>
        <taxon>Strongyloidea</taxon>
        <taxon>Strongylidae</taxon>
        <taxon>Strongylus</taxon>
    </lineage>
</organism>
<dbReference type="PANTHER" id="PTHR48043">
    <property type="entry name" value="EG:EG0003.4 PROTEIN-RELATED"/>
    <property type="match status" value="1"/>
</dbReference>
<comment type="catalytic activity">
    <reaction evidence="9 11">
        <text>glucuronate acceptor + UDP-alpha-D-glucuronate = acceptor beta-D-glucuronoside + UDP + H(+)</text>
        <dbReference type="Rhea" id="RHEA:21032"/>
        <dbReference type="ChEBI" id="CHEBI:15378"/>
        <dbReference type="ChEBI" id="CHEBI:58052"/>
        <dbReference type="ChEBI" id="CHEBI:58223"/>
        <dbReference type="ChEBI" id="CHEBI:132367"/>
        <dbReference type="ChEBI" id="CHEBI:132368"/>
        <dbReference type="EC" id="2.4.1.17"/>
    </reaction>
</comment>
<dbReference type="PANTHER" id="PTHR48043:SF23">
    <property type="entry name" value="UDP-GLUCURONOSYLTRANSFERASE"/>
    <property type="match status" value="1"/>
</dbReference>
<evidence type="ECO:0000256" key="1">
    <source>
        <dbReference type="ARBA" id="ARBA00004167"/>
    </source>
</evidence>
<keyword evidence="6" id="KW-0732">Signal</keyword>
<dbReference type="OrthoDB" id="5835829at2759"/>
<keyword evidence="7" id="KW-1133">Transmembrane helix</keyword>
<dbReference type="InterPro" id="IPR050271">
    <property type="entry name" value="UDP-glycosyltransferase"/>
</dbReference>
<evidence type="ECO:0000256" key="6">
    <source>
        <dbReference type="ARBA" id="ARBA00022729"/>
    </source>
</evidence>
<comment type="similarity">
    <text evidence="2 10">Belongs to the UDP-glycosyltransferase family.</text>
</comment>
<dbReference type="Proteomes" id="UP000270094">
    <property type="component" value="Unassembled WGS sequence"/>
</dbReference>
<keyword evidence="3 10" id="KW-0328">Glycosyltransferase</keyword>
<keyword evidence="4 10" id="KW-0808">Transferase</keyword>
<evidence type="ECO:0000256" key="11">
    <source>
        <dbReference type="RuleBase" id="RU362059"/>
    </source>
</evidence>
<keyword evidence="13" id="KW-1185">Reference proteome</keyword>
<keyword evidence="8" id="KW-0472">Membrane</keyword>
<dbReference type="EMBL" id="UYYB01003937">
    <property type="protein sequence ID" value="VDM66868.1"/>
    <property type="molecule type" value="Genomic_DNA"/>
</dbReference>
<dbReference type="GO" id="GO:0015020">
    <property type="term" value="F:glucuronosyltransferase activity"/>
    <property type="evidence" value="ECO:0007669"/>
    <property type="project" value="UniProtKB-EC"/>
</dbReference>
<dbReference type="Gene3D" id="3.40.50.2000">
    <property type="entry name" value="Glycogen Phosphorylase B"/>
    <property type="match status" value="1"/>
</dbReference>
<name>A0A3P7KEH0_STRVU</name>
<accession>A0A3P7KEH0</accession>
<dbReference type="SUPFAM" id="SSF53756">
    <property type="entry name" value="UDP-Glycosyltransferase/glycogen phosphorylase"/>
    <property type="match status" value="1"/>
</dbReference>
<dbReference type="InterPro" id="IPR002213">
    <property type="entry name" value="UDP_glucos_trans"/>
</dbReference>
<dbReference type="FunFam" id="3.40.50.2000:FF:000038">
    <property type="entry name" value="UDP-GlucuronosylTransferase"/>
    <property type="match status" value="1"/>
</dbReference>
<evidence type="ECO:0000256" key="3">
    <source>
        <dbReference type="ARBA" id="ARBA00022676"/>
    </source>
</evidence>
<reference evidence="12 13" key="1">
    <citation type="submission" date="2018-11" db="EMBL/GenBank/DDBJ databases">
        <authorList>
            <consortium name="Pathogen Informatics"/>
        </authorList>
    </citation>
    <scope>NUCLEOTIDE SEQUENCE [LARGE SCALE GENOMIC DNA]</scope>
</reference>
<evidence type="ECO:0000256" key="5">
    <source>
        <dbReference type="ARBA" id="ARBA00022692"/>
    </source>
</evidence>
<sequence length="245" mass="27988">MTALSMINVHEFAETPRPTTNMIKYIGGAAVVQPKPLGKELDNLLNLRNRTVLFSMGSVARSVDMPAWMKNDILETFDSFPDVTFIWKYEGDDIFFQSHPNTYPLKWIPQIDLLGDKRLSLFVTHGGMNSLLEAMFYGKPVIVVPLFADQQYNSNIIQKRGIGIVVEKNKLNKETLTKGIQRILGDRKITREAAFVASMLKGRPQQYREDIAKWANFIIEHGRMDHLILHSRSMSFIQIFVPMAT</sequence>
<dbReference type="GO" id="GO:0016020">
    <property type="term" value="C:membrane"/>
    <property type="evidence" value="ECO:0007669"/>
    <property type="project" value="UniProtKB-SubCell"/>
</dbReference>
<evidence type="ECO:0000313" key="12">
    <source>
        <dbReference type="EMBL" id="VDM66868.1"/>
    </source>
</evidence>
<dbReference type="PROSITE" id="PS00375">
    <property type="entry name" value="UDPGT"/>
    <property type="match status" value="1"/>
</dbReference>
<keyword evidence="5" id="KW-0812">Transmembrane</keyword>
<evidence type="ECO:0000256" key="2">
    <source>
        <dbReference type="ARBA" id="ARBA00009995"/>
    </source>
</evidence>
<dbReference type="AlphaFoldDB" id="A0A3P7KEH0"/>
<dbReference type="EC" id="2.4.1.17" evidence="11"/>
<gene>
    <name evidence="12" type="ORF">SVUK_LOCUS1866</name>
</gene>
<evidence type="ECO:0000313" key="13">
    <source>
        <dbReference type="Proteomes" id="UP000270094"/>
    </source>
</evidence>
<dbReference type="CDD" id="cd03784">
    <property type="entry name" value="GT1_Gtf-like"/>
    <property type="match status" value="1"/>
</dbReference>